<accession>A0AAE4K3V7</accession>
<evidence type="ECO:0000313" key="1">
    <source>
        <dbReference type="EMBL" id="MDT0337368.1"/>
    </source>
</evidence>
<name>A0AAE4K3V7_9BURK</name>
<proteinExistence type="predicted"/>
<dbReference type="RefSeq" id="WP_284076837.1">
    <property type="nucleotide sequence ID" value="NZ_JAVLSM010000007.1"/>
</dbReference>
<dbReference type="AlphaFoldDB" id="A0AAE4K3V7"/>
<comment type="caution">
    <text evidence="1">The sequence shown here is derived from an EMBL/GenBank/DDBJ whole genome shotgun (WGS) entry which is preliminary data.</text>
</comment>
<protein>
    <submittedName>
        <fullName evidence="1">Uncharacterized protein</fullName>
    </submittedName>
</protein>
<dbReference type="EMBL" id="JAVRAA010000005">
    <property type="protein sequence ID" value="MDT0337368.1"/>
    <property type="molecule type" value="Genomic_DNA"/>
</dbReference>
<sequence>MEPLNSKQQTTTHLPLRDPEVAPYEPRALVRHQHRDGKIKSVAEVVFDLAFAAGRRAESQPTLMDDSRGLFLVLFEFACSFDHHYQLAPEMSEHYLEAIDAFAALVLSEDLVGAATFLQQMALHGYEGVKHAATCTGGLPS</sequence>
<reference evidence="1" key="1">
    <citation type="submission" date="2023-02" db="EMBL/GenBank/DDBJ databases">
        <title>Description of Herbaspirillum huttiense subsp. nephrolepsisexaltata and Herbaspirillum huttiense subsp. lycopersicon.</title>
        <authorList>
            <person name="Poudel M."/>
            <person name="Sharma A."/>
            <person name="Goss E."/>
            <person name="Tapia J.H."/>
            <person name="Harmon C.M."/>
            <person name="Jones J.B."/>
        </authorList>
    </citation>
    <scope>NUCLEOTIDE SEQUENCE</scope>
    <source>
        <strain evidence="1">NC40101</strain>
    </source>
</reference>
<gene>
    <name evidence="1" type="ORF">RJN63_11060</name>
</gene>
<organism evidence="1">
    <name type="scientific">Herbaspirillum huttiense subsp. nephrolepidis</name>
    <dbReference type="NCBI Taxonomy" id="3075126"/>
    <lineage>
        <taxon>Bacteria</taxon>
        <taxon>Pseudomonadati</taxon>
        <taxon>Pseudomonadota</taxon>
        <taxon>Betaproteobacteria</taxon>
        <taxon>Burkholderiales</taxon>
        <taxon>Oxalobacteraceae</taxon>
        <taxon>Herbaspirillum</taxon>
    </lineage>
</organism>